<reference evidence="1 2" key="1">
    <citation type="submission" date="2021-05" db="EMBL/GenBank/DDBJ databases">
        <title>Novel Bacillus species.</title>
        <authorList>
            <person name="Liu G."/>
        </authorList>
    </citation>
    <scope>NUCLEOTIDE SEQUENCE [LARGE SCALE GENOMIC DNA]</scope>
    <source>
        <strain evidence="2">FJAT-49780</strain>
    </source>
</reference>
<dbReference type="EMBL" id="JAGYPG010000001">
    <property type="protein sequence ID" value="MBS4194219.1"/>
    <property type="molecule type" value="Genomic_DNA"/>
</dbReference>
<protein>
    <submittedName>
        <fullName evidence="1">Uncharacterized protein</fullName>
    </submittedName>
</protein>
<accession>A0A942TDG4</accession>
<keyword evidence="2" id="KW-1185">Reference proteome</keyword>
<dbReference type="AlphaFoldDB" id="A0A942TDG4"/>
<evidence type="ECO:0000313" key="1">
    <source>
        <dbReference type="EMBL" id="MBS4194219.1"/>
    </source>
</evidence>
<gene>
    <name evidence="1" type="ORF">KHA97_03905</name>
</gene>
<evidence type="ECO:0000313" key="2">
    <source>
        <dbReference type="Proteomes" id="UP000681414"/>
    </source>
</evidence>
<dbReference type="RefSeq" id="WP_213123421.1">
    <property type="nucleotide sequence ID" value="NZ_JAGYPG010000001.1"/>
</dbReference>
<sequence>MKTKFYAIIIMSFILFIAGTIGNEGLHSKATTPQDTADILIHPQKSNYDLSKGSVLGDPVAEVVESKSSIPTDELLPKEVTIDDTVFVNIMNEEKFTELSQLALKYNAGLYAIPDSDVFAIVKDETPIFFMSTGAKSALKEYADLLSESLAFSGFENLEEVRGNMNNVLETGNEINVGDGYEGYSIFQEDGWIYVSW</sequence>
<name>A0A942TDG4_9BACI</name>
<organism evidence="1 2">
    <name type="scientific">Lederbergia citri</name>
    <dbReference type="NCBI Taxonomy" id="2833580"/>
    <lineage>
        <taxon>Bacteria</taxon>
        <taxon>Bacillati</taxon>
        <taxon>Bacillota</taxon>
        <taxon>Bacilli</taxon>
        <taxon>Bacillales</taxon>
        <taxon>Bacillaceae</taxon>
        <taxon>Lederbergia</taxon>
    </lineage>
</organism>
<comment type="caution">
    <text evidence="1">The sequence shown here is derived from an EMBL/GenBank/DDBJ whole genome shotgun (WGS) entry which is preliminary data.</text>
</comment>
<dbReference type="Proteomes" id="UP000681414">
    <property type="component" value="Unassembled WGS sequence"/>
</dbReference>
<proteinExistence type="predicted"/>